<protein>
    <submittedName>
        <fullName evidence="1">Uncharacterized protein</fullName>
    </submittedName>
</protein>
<accession>A0A6V7INB7</accession>
<dbReference type="EMBL" id="CADCXW020000003">
    <property type="protein sequence ID" value="CAD1539252.1"/>
    <property type="molecule type" value="Genomic_DNA"/>
</dbReference>
<name>A0A6V7INB7_9HYME</name>
<dbReference type="AlphaFoldDB" id="A0A6V7INB7"/>
<organism evidence="1">
    <name type="scientific">Bracon brevicornis</name>
    <dbReference type="NCBI Taxonomy" id="1563983"/>
    <lineage>
        <taxon>Eukaryota</taxon>
        <taxon>Metazoa</taxon>
        <taxon>Ecdysozoa</taxon>
        <taxon>Arthropoda</taxon>
        <taxon>Hexapoda</taxon>
        <taxon>Insecta</taxon>
        <taxon>Pterygota</taxon>
        <taxon>Neoptera</taxon>
        <taxon>Endopterygota</taxon>
        <taxon>Hymenoptera</taxon>
        <taxon>Apocrita</taxon>
        <taxon>Ichneumonoidea</taxon>
        <taxon>Braconidae</taxon>
        <taxon>Braconinae</taxon>
        <taxon>Bracon</taxon>
    </lineage>
</organism>
<evidence type="ECO:0000313" key="1">
    <source>
        <dbReference type="EMBL" id="CAD1539252.1"/>
    </source>
</evidence>
<proteinExistence type="predicted"/>
<sequence length="113" mass="13192">MALEVLKIDLNHCDAAQKLVHHTVREEKVAVVFVSYQYRNLGERSWRTDATGSSVMWACSKQPFQEVTRAPESYFLRLESLRTSHQARYWGNYSGTSLCTMTYSRLSYHQEPR</sequence>
<reference evidence="1" key="1">
    <citation type="submission" date="2020-07" db="EMBL/GenBank/DDBJ databases">
        <authorList>
            <person name="Ferguson B K."/>
        </authorList>
    </citation>
    <scope>NUCLEOTIDE SEQUENCE</scope>
    <source>
        <strain evidence="1">L06</strain>
    </source>
</reference>
<gene>
    <name evidence="1" type="ORF">BBRV_LOCUS25698</name>
</gene>